<evidence type="ECO:0000256" key="7">
    <source>
        <dbReference type="ARBA" id="ARBA00022741"/>
    </source>
</evidence>
<dbReference type="UniPathway" id="UPA00276">
    <property type="reaction ID" value="UER00406"/>
</dbReference>
<dbReference type="Pfam" id="PF06574">
    <property type="entry name" value="FAD_syn"/>
    <property type="match status" value="1"/>
</dbReference>
<dbReference type="FunFam" id="3.40.50.620:FF:000021">
    <property type="entry name" value="Riboflavin biosynthesis protein"/>
    <property type="match status" value="1"/>
</dbReference>
<comment type="similarity">
    <text evidence="14">Belongs to the ribF family.</text>
</comment>
<dbReference type="GO" id="GO:0008531">
    <property type="term" value="F:riboflavin kinase activity"/>
    <property type="evidence" value="ECO:0007669"/>
    <property type="project" value="UniProtKB-UniRule"/>
</dbReference>
<evidence type="ECO:0000256" key="1">
    <source>
        <dbReference type="ARBA" id="ARBA00004726"/>
    </source>
</evidence>
<dbReference type="InterPro" id="IPR023465">
    <property type="entry name" value="Riboflavin_kinase_dom_sf"/>
</dbReference>
<evidence type="ECO:0000256" key="4">
    <source>
        <dbReference type="ARBA" id="ARBA00022643"/>
    </source>
</evidence>
<evidence type="ECO:0000256" key="3">
    <source>
        <dbReference type="ARBA" id="ARBA00022630"/>
    </source>
</evidence>
<dbReference type="OrthoDB" id="9803667at2"/>
<evidence type="ECO:0000256" key="10">
    <source>
        <dbReference type="ARBA" id="ARBA00022840"/>
    </source>
</evidence>
<dbReference type="Gene3D" id="3.40.50.620">
    <property type="entry name" value="HUPs"/>
    <property type="match status" value="1"/>
</dbReference>
<keyword evidence="9 14" id="KW-0274">FAD</keyword>
<dbReference type="RefSeq" id="WP_085031664.1">
    <property type="nucleotide sequence ID" value="NZ_CP020772.1"/>
</dbReference>
<keyword evidence="10 14" id="KW-0067">ATP-binding</keyword>
<dbReference type="SMART" id="SM00904">
    <property type="entry name" value="Flavokinase"/>
    <property type="match status" value="1"/>
</dbReference>
<comment type="catalytic activity">
    <reaction evidence="12 14">
        <text>riboflavin + ATP = FMN + ADP + H(+)</text>
        <dbReference type="Rhea" id="RHEA:14357"/>
        <dbReference type="ChEBI" id="CHEBI:15378"/>
        <dbReference type="ChEBI" id="CHEBI:30616"/>
        <dbReference type="ChEBI" id="CHEBI:57986"/>
        <dbReference type="ChEBI" id="CHEBI:58210"/>
        <dbReference type="ChEBI" id="CHEBI:456216"/>
        <dbReference type="EC" id="2.7.1.26"/>
    </reaction>
</comment>
<proteinExistence type="inferred from homology"/>
<keyword evidence="4 14" id="KW-0288">FMN</keyword>
<dbReference type="AlphaFoldDB" id="A0A1W6A0J2"/>
<evidence type="ECO:0000256" key="8">
    <source>
        <dbReference type="ARBA" id="ARBA00022777"/>
    </source>
</evidence>
<evidence type="ECO:0000256" key="13">
    <source>
        <dbReference type="ARBA" id="ARBA00049494"/>
    </source>
</evidence>
<dbReference type="UniPathway" id="UPA00277">
    <property type="reaction ID" value="UER00407"/>
</dbReference>
<dbReference type="PANTHER" id="PTHR22749:SF6">
    <property type="entry name" value="RIBOFLAVIN KINASE"/>
    <property type="match status" value="1"/>
</dbReference>
<dbReference type="PANTHER" id="PTHR22749">
    <property type="entry name" value="RIBOFLAVIN KINASE/FMN ADENYLYLTRANSFERASE"/>
    <property type="match status" value="1"/>
</dbReference>
<dbReference type="InterPro" id="IPR014729">
    <property type="entry name" value="Rossmann-like_a/b/a_fold"/>
</dbReference>
<evidence type="ECO:0000256" key="9">
    <source>
        <dbReference type="ARBA" id="ARBA00022827"/>
    </source>
</evidence>
<dbReference type="GO" id="GO:0009398">
    <property type="term" value="P:FMN biosynthetic process"/>
    <property type="evidence" value="ECO:0007669"/>
    <property type="project" value="UniProtKB-UniRule"/>
</dbReference>
<sequence>METVEVSGRPPKNENKTVLVIGKLDGVHLGHQYLLHEAKKTVRSGEQLAVYSFSDHPKWVLKGEEEYNYTLTSSQHKREILDRFGVYRYYHVQFTEEYARTSPETFVFEHLSQMNLSRIVVGEDFRFGKGRGSDAEGLAELCRQIDIPVTILPVVKLNGEKISSTTIRTLVQQGHMEAAQAMLSRPFELTGIVEKGEQLGRELGFPTLNLGQIEEYVEVKPAVYLGVVELDETPEHYYTLISAGYRPTVNGDSYKVEAYLLDYSGDLYNHKVRIKFLRHLRDEVDFNGIEALVEQMKEDERKARLILGID</sequence>
<reference evidence="16 17" key="1">
    <citation type="submission" date="2017-04" db="EMBL/GenBank/DDBJ databases">
        <title>The whole genome sequencing and assembly of Halobacillus mangrovi strain.</title>
        <authorList>
            <person name="Lee S.-J."/>
            <person name="Park M.-K."/>
            <person name="Kim J.-Y."/>
            <person name="Lee Y.-J."/>
            <person name="Yi H."/>
            <person name="Bahn Y.-S."/>
            <person name="Kim J.F."/>
            <person name="Lee D.-W."/>
        </authorList>
    </citation>
    <scope>NUCLEOTIDE SEQUENCE [LARGE SCALE GENOMIC DNA]</scope>
    <source>
        <strain evidence="16 17">KTB 131</strain>
    </source>
</reference>
<comment type="catalytic activity">
    <reaction evidence="13 14">
        <text>FMN + ATP + H(+) = FAD + diphosphate</text>
        <dbReference type="Rhea" id="RHEA:17237"/>
        <dbReference type="ChEBI" id="CHEBI:15378"/>
        <dbReference type="ChEBI" id="CHEBI:30616"/>
        <dbReference type="ChEBI" id="CHEBI:33019"/>
        <dbReference type="ChEBI" id="CHEBI:57692"/>
        <dbReference type="ChEBI" id="CHEBI:58210"/>
        <dbReference type="EC" id="2.7.7.2"/>
    </reaction>
</comment>
<dbReference type="SUPFAM" id="SSF82114">
    <property type="entry name" value="Riboflavin kinase-like"/>
    <property type="match status" value="1"/>
</dbReference>
<evidence type="ECO:0000256" key="2">
    <source>
        <dbReference type="ARBA" id="ARBA00005201"/>
    </source>
</evidence>
<keyword evidence="7 14" id="KW-0547">Nucleotide-binding</keyword>
<dbReference type="STRING" id="402384.HM131_20330"/>
<comment type="pathway">
    <text evidence="1 14">Cofactor biosynthesis; FAD biosynthesis; FAD from FMN: step 1/1.</text>
</comment>
<organism evidence="16 17">
    <name type="scientific">Halobacillus mangrovi</name>
    <dbReference type="NCBI Taxonomy" id="402384"/>
    <lineage>
        <taxon>Bacteria</taxon>
        <taxon>Bacillati</taxon>
        <taxon>Bacillota</taxon>
        <taxon>Bacilli</taxon>
        <taxon>Bacillales</taxon>
        <taxon>Bacillaceae</taxon>
        <taxon>Halobacillus</taxon>
    </lineage>
</organism>
<protein>
    <recommendedName>
        <fullName evidence="14">Riboflavin biosynthesis protein</fullName>
    </recommendedName>
    <domain>
        <recommendedName>
            <fullName evidence="14">Riboflavin kinase</fullName>
            <ecNumber evidence="14">2.7.1.26</ecNumber>
        </recommendedName>
        <alternativeName>
            <fullName evidence="14">Flavokinase</fullName>
        </alternativeName>
    </domain>
    <domain>
        <recommendedName>
            <fullName evidence="14">FMN adenylyltransferase</fullName>
            <ecNumber evidence="14">2.7.7.2</ecNumber>
        </recommendedName>
        <alternativeName>
            <fullName evidence="14">FAD pyrophosphorylase</fullName>
        </alternativeName>
        <alternativeName>
            <fullName evidence="14">FAD synthase</fullName>
        </alternativeName>
    </domain>
</protein>
<keyword evidence="11" id="KW-0511">Multifunctional enzyme</keyword>
<dbReference type="InterPro" id="IPR015865">
    <property type="entry name" value="Riboflavin_kinase_bac/euk"/>
</dbReference>
<dbReference type="CDD" id="cd02064">
    <property type="entry name" value="FAD_synthetase_N"/>
    <property type="match status" value="1"/>
</dbReference>
<comment type="pathway">
    <text evidence="2 14">Cofactor biosynthesis; FMN biosynthesis; FMN from riboflavin (ATP route): step 1/1.</text>
</comment>
<feature type="domain" description="Riboflavin kinase" evidence="15">
    <location>
        <begin position="182"/>
        <end position="308"/>
    </location>
</feature>
<gene>
    <name evidence="16" type="ORF">HM131_20330</name>
</gene>
<keyword evidence="5 14" id="KW-0808">Transferase</keyword>
<dbReference type="GO" id="GO:0003919">
    <property type="term" value="F:FMN adenylyltransferase activity"/>
    <property type="evidence" value="ECO:0007669"/>
    <property type="project" value="UniProtKB-UniRule"/>
</dbReference>
<name>A0A1W6A0J2_9BACI</name>
<dbReference type="Proteomes" id="UP000192527">
    <property type="component" value="Chromosome"/>
</dbReference>
<keyword evidence="8 14" id="KW-0418">Kinase</keyword>
<dbReference type="GO" id="GO:0006747">
    <property type="term" value="P:FAD biosynthetic process"/>
    <property type="evidence" value="ECO:0007669"/>
    <property type="project" value="UniProtKB-UniRule"/>
</dbReference>
<dbReference type="NCBIfam" id="TIGR00083">
    <property type="entry name" value="ribF"/>
    <property type="match status" value="1"/>
</dbReference>
<dbReference type="InterPro" id="IPR015864">
    <property type="entry name" value="FAD_synthase"/>
</dbReference>
<dbReference type="EC" id="2.7.1.26" evidence="14"/>
<accession>A0A1W6A0J2</accession>
<dbReference type="GO" id="GO:0005524">
    <property type="term" value="F:ATP binding"/>
    <property type="evidence" value="ECO:0007669"/>
    <property type="project" value="UniProtKB-UniRule"/>
</dbReference>
<evidence type="ECO:0000256" key="6">
    <source>
        <dbReference type="ARBA" id="ARBA00022695"/>
    </source>
</evidence>
<evidence type="ECO:0000259" key="15">
    <source>
        <dbReference type="SMART" id="SM00904"/>
    </source>
</evidence>
<dbReference type="EMBL" id="CP020772">
    <property type="protein sequence ID" value="ARI79030.1"/>
    <property type="molecule type" value="Genomic_DNA"/>
</dbReference>
<dbReference type="PIRSF" id="PIRSF004491">
    <property type="entry name" value="FAD_Synth"/>
    <property type="match status" value="1"/>
</dbReference>
<keyword evidence="3 14" id="KW-0285">Flavoprotein</keyword>
<keyword evidence="17" id="KW-1185">Reference proteome</keyword>
<evidence type="ECO:0000256" key="11">
    <source>
        <dbReference type="ARBA" id="ARBA00023268"/>
    </source>
</evidence>
<evidence type="ECO:0000256" key="12">
    <source>
        <dbReference type="ARBA" id="ARBA00047880"/>
    </source>
</evidence>
<dbReference type="GO" id="GO:0009231">
    <property type="term" value="P:riboflavin biosynthetic process"/>
    <property type="evidence" value="ECO:0007669"/>
    <property type="project" value="InterPro"/>
</dbReference>
<dbReference type="InterPro" id="IPR002606">
    <property type="entry name" value="Riboflavin_kinase_bac"/>
</dbReference>
<evidence type="ECO:0000256" key="14">
    <source>
        <dbReference type="PIRNR" id="PIRNR004491"/>
    </source>
</evidence>
<dbReference type="EC" id="2.7.7.2" evidence="14"/>
<keyword evidence="6 14" id="KW-0548">Nucleotidyltransferase</keyword>
<evidence type="ECO:0000256" key="5">
    <source>
        <dbReference type="ARBA" id="ARBA00022679"/>
    </source>
</evidence>
<dbReference type="SUPFAM" id="SSF52374">
    <property type="entry name" value="Nucleotidylyl transferase"/>
    <property type="match status" value="1"/>
</dbReference>
<dbReference type="KEGG" id="hmn:HM131_20330"/>
<evidence type="ECO:0000313" key="16">
    <source>
        <dbReference type="EMBL" id="ARI79030.1"/>
    </source>
</evidence>
<dbReference type="Pfam" id="PF01687">
    <property type="entry name" value="Flavokinase"/>
    <property type="match status" value="1"/>
</dbReference>
<evidence type="ECO:0000313" key="17">
    <source>
        <dbReference type="Proteomes" id="UP000192527"/>
    </source>
</evidence>
<dbReference type="InterPro" id="IPR023468">
    <property type="entry name" value="Riboflavin_kinase"/>
</dbReference>
<dbReference type="Gene3D" id="2.40.30.30">
    <property type="entry name" value="Riboflavin kinase-like"/>
    <property type="match status" value="1"/>
</dbReference>